<proteinExistence type="predicted"/>
<protein>
    <submittedName>
        <fullName evidence="3">PadR family transcriptional regulator</fullName>
    </submittedName>
</protein>
<dbReference type="PANTHER" id="PTHR33169:SF14">
    <property type="entry name" value="TRANSCRIPTIONAL REGULATOR RV3488"/>
    <property type="match status" value="1"/>
</dbReference>
<organism evidence="3 4">
    <name type="scientific">Pseudonocardia asaccharolytica DSM 44247 = NBRC 16224</name>
    <dbReference type="NCBI Taxonomy" id="1123024"/>
    <lineage>
        <taxon>Bacteria</taxon>
        <taxon>Bacillati</taxon>
        <taxon>Actinomycetota</taxon>
        <taxon>Actinomycetes</taxon>
        <taxon>Pseudonocardiales</taxon>
        <taxon>Pseudonocardiaceae</taxon>
        <taxon>Pseudonocardia</taxon>
    </lineage>
</organism>
<evidence type="ECO:0000313" key="3">
    <source>
        <dbReference type="EMBL" id="GEL18873.1"/>
    </source>
</evidence>
<dbReference type="InterPro" id="IPR052509">
    <property type="entry name" value="Metal_resp_DNA-bind_regulator"/>
</dbReference>
<feature type="coiled-coil region" evidence="1">
    <location>
        <begin position="123"/>
        <end position="150"/>
    </location>
</feature>
<keyword evidence="4" id="KW-1185">Reference proteome</keyword>
<dbReference type="EMBL" id="BJVI01000027">
    <property type="protein sequence ID" value="GEL18873.1"/>
    <property type="molecule type" value="Genomic_DNA"/>
</dbReference>
<reference evidence="3 4" key="1">
    <citation type="submission" date="2019-07" db="EMBL/GenBank/DDBJ databases">
        <title>Whole genome shotgun sequence of Pseudonocardia asaccharolytica NBRC 16224.</title>
        <authorList>
            <person name="Hosoyama A."/>
            <person name="Uohara A."/>
            <person name="Ohji S."/>
            <person name="Ichikawa N."/>
        </authorList>
    </citation>
    <scope>NUCLEOTIDE SEQUENCE [LARGE SCALE GENOMIC DNA]</scope>
    <source>
        <strain evidence="3 4">NBRC 16224</strain>
    </source>
</reference>
<dbReference type="InterPro" id="IPR036390">
    <property type="entry name" value="WH_DNA-bd_sf"/>
</dbReference>
<dbReference type="Gene3D" id="1.10.10.10">
    <property type="entry name" value="Winged helix-like DNA-binding domain superfamily/Winged helix DNA-binding domain"/>
    <property type="match status" value="1"/>
</dbReference>
<dbReference type="Pfam" id="PF03551">
    <property type="entry name" value="PadR"/>
    <property type="match status" value="1"/>
</dbReference>
<dbReference type="PANTHER" id="PTHR33169">
    <property type="entry name" value="PADR-FAMILY TRANSCRIPTIONAL REGULATOR"/>
    <property type="match status" value="1"/>
</dbReference>
<dbReference type="OrthoDB" id="8443918at2"/>
<gene>
    <name evidence="3" type="ORF">PA7_27100</name>
</gene>
<dbReference type="STRING" id="1123024.GCA_000423625_00298"/>
<feature type="domain" description="Transcription regulator PadR N-terminal" evidence="2">
    <location>
        <begin position="15"/>
        <end position="89"/>
    </location>
</feature>
<dbReference type="InterPro" id="IPR005149">
    <property type="entry name" value="Tscrpt_reg_PadR_N"/>
</dbReference>
<accession>A0A511D2X4</accession>
<dbReference type="InterPro" id="IPR036388">
    <property type="entry name" value="WH-like_DNA-bd_sf"/>
</dbReference>
<sequence length="198" mass="22576">MAKRRKVGNPLALAVLAWLVTGPMHPYELGRRLKQSGKDRNIKYNRGSLYMVVEQLRKAGLITEYETVRDTQRPERTVYALTDEGRNELYAWLRELVAEPQHEYPQFGVALSLLSVLSPAEAAELLGRRLAALAAEADEIRAELQKATDGDVAWVFLIEEEYRLAVLEAERRFVTGLAESLEQPEYVRSWHEFFGGQT</sequence>
<evidence type="ECO:0000256" key="1">
    <source>
        <dbReference type="SAM" id="Coils"/>
    </source>
</evidence>
<dbReference type="RefSeq" id="WP_028928567.1">
    <property type="nucleotide sequence ID" value="NZ_AUII01000001.1"/>
</dbReference>
<dbReference type="AlphaFoldDB" id="A0A511D2X4"/>
<comment type="caution">
    <text evidence="3">The sequence shown here is derived from an EMBL/GenBank/DDBJ whole genome shotgun (WGS) entry which is preliminary data.</text>
</comment>
<dbReference type="Proteomes" id="UP000321328">
    <property type="component" value="Unassembled WGS sequence"/>
</dbReference>
<name>A0A511D2X4_9PSEU</name>
<keyword evidence="1" id="KW-0175">Coiled coil</keyword>
<evidence type="ECO:0000259" key="2">
    <source>
        <dbReference type="Pfam" id="PF03551"/>
    </source>
</evidence>
<dbReference type="SUPFAM" id="SSF46785">
    <property type="entry name" value="Winged helix' DNA-binding domain"/>
    <property type="match status" value="1"/>
</dbReference>
<evidence type="ECO:0000313" key="4">
    <source>
        <dbReference type="Proteomes" id="UP000321328"/>
    </source>
</evidence>